<feature type="active site" evidence="4">
    <location>
        <position position="19"/>
    </location>
</feature>
<gene>
    <name evidence="7" type="ORF">KK083_30100</name>
</gene>
<evidence type="ECO:0000256" key="3">
    <source>
        <dbReference type="ARBA" id="ARBA00047645"/>
    </source>
</evidence>
<dbReference type="AlphaFoldDB" id="A0AAP2GT04"/>
<comment type="catalytic activity">
    <reaction evidence="3 4">
        <text>an acyl phosphate + H2O = a carboxylate + phosphate + H(+)</text>
        <dbReference type="Rhea" id="RHEA:14965"/>
        <dbReference type="ChEBI" id="CHEBI:15377"/>
        <dbReference type="ChEBI" id="CHEBI:15378"/>
        <dbReference type="ChEBI" id="CHEBI:29067"/>
        <dbReference type="ChEBI" id="CHEBI:43474"/>
        <dbReference type="ChEBI" id="CHEBI:59918"/>
        <dbReference type="EC" id="3.6.1.7"/>
    </reaction>
</comment>
<evidence type="ECO:0000256" key="5">
    <source>
        <dbReference type="RuleBase" id="RU004168"/>
    </source>
</evidence>
<dbReference type="GO" id="GO:0003998">
    <property type="term" value="F:acylphosphatase activity"/>
    <property type="evidence" value="ECO:0007669"/>
    <property type="project" value="UniProtKB-EC"/>
</dbReference>
<feature type="domain" description="Acylphosphatase-like" evidence="6">
    <location>
        <begin position="4"/>
        <end position="90"/>
    </location>
</feature>
<dbReference type="PANTHER" id="PTHR47268">
    <property type="entry name" value="ACYLPHOSPHATASE"/>
    <property type="match status" value="1"/>
</dbReference>
<dbReference type="PROSITE" id="PS00150">
    <property type="entry name" value="ACYLPHOSPHATASE_1"/>
    <property type="match status" value="1"/>
</dbReference>
<reference evidence="7 8" key="1">
    <citation type="submission" date="2021-05" db="EMBL/GenBank/DDBJ databases">
        <title>A Polyphasic approach of four new species of the genus Ohtaekwangia: Ohtaekwangia histidinii sp. nov., Ohtaekwangia cretensis sp. nov., Ohtaekwangia indiensis sp. nov., Ohtaekwangia reichenbachii sp. nov. from diverse environment.</title>
        <authorList>
            <person name="Octaviana S."/>
        </authorList>
    </citation>
    <scope>NUCLEOTIDE SEQUENCE [LARGE SCALE GENOMIC DNA]</scope>
    <source>
        <strain evidence="7 8">PWU4</strain>
    </source>
</reference>
<proteinExistence type="inferred from homology"/>
<dbReference type="EC" id="3.6.1.7" evidence="2 4"/>
<evidence type="ECO:0000256" key="4">
    <source>
        <dbReference type="PROSITE-ProRule" id="PRU00520"/>
    </source>
</evidence>
<comment type="caution">
    <text evidence="7">The sequence shown here is derived from an EMBL/GenBank/DDBJ whole genome shotgun (WGS) entry which is preliminary data.</text>
</comment>
<accession>A0AAP2GT04</accession>
<dbReference type="InterPro" id="IPR001792">
    <property type="entry name" value="Acylphosphatase-like_dom"/>
</dbReference>
<name>A0AAP2GT04_9BACT</name>
<feature type="active site" evidence="4">
    <location>
        <position position="37"/>
    </location>
</feature>
<protein>
    <recommendedName>
        <fullName evidence="2 4">acylphosphatase</fullName>
        <ecNumber evidence="2 4">3.6.1.7</ecNumber>
    </recommendedName>
</protein>
<dbReference type="Proteomes" id="UP001319200">
    <property type="component" value="Unassembled WGS sequence"/>
</dbReference>
<sequence length="90" mass="10088">MIKHVSIRISGKVQGVFFRASTKTKADELLVRGIVRNEPDGSVYVEAEGEEEPLKKFIQWCYQGPPAASVRQCEITPGEGKGYTDFSIRR</sequence>
<organism evidence="7 8">
    <name type="scientific">Chryseosolibacter histidini</name>
    <dbReference type="NCBI Taxonomy" id="2782349"/>
    <lineage>
        <taxon>Bacteria</taxon>
        <taxon>Pseudomonadati</taxon>
        <taxon>Bacteroidota</taxon>
        <taxon>Cytophagia</taxon>
        <taxon>Cytophagales</taxon>
        <taxon>Chryseotaleaceae</taxon>
        <taxon>Chryseosolibacter</taxon>
    </lineage>
</organism>
<keyword evidence="4" id="KW-0378">Hydrolase</keyword>
<dbReference type="PANTHER" id="PTHR47268:SF4">
    <property type="entry name" value="ACYLPHOSPHATASE"/>
    <property type="match status" value="1"/>
</dbReference>
<dbReference type="SUPFAM" id="SSF54975">
    <property type="entry name" value="Acylphosphatase/BLUF domain-like"/>
    <property type="match status" value="1"/>
</dbReference>
<comment type="similarity">
    <text evidence="1 5">Belongs to the acylphosphatase family.</text>
</comment>
<dbReference type="InterPro" id="IPR020456">
    <property type="entry name" value="Acylphosphatase"/>
</dbReference>
<dbReference type="RefSeq" id="WP_254169866.1">
    <property type="nucleotide sequence ID" value="NZ_JAHESF010000059.1"/>
</dbReference>
<evidence type="ECO:0000256" key="1">
    <source>
        <dbReference type="ARBA" id="ARBA00005614"/>
    </source>
</evidence>
<dbReference type="EMBL" id="JAHESF010000059">
    <property type="protein sequence ID" value="MBT1701182.1"/>
    <property type="molecule type" value="Genomic_DNA"/>
</dbReference>
<evidence type="ECO:0000259" key="6">
    <source>
        <dbReference type="PROSITE" id="PS51160"/>
    </source>
</evidence>
<evidence type="ECO:0000256" key="2">
    <source>
        <dbReference type="ARBA" id="ARBA00012150"/>
    </source>
</evidence>
<dbReference type="InterPro" id="IPR017968">
    <property type="entry name" value="Acylphosphatase_CS"/>
</dbReference>
<dbReference type="InterPro" id="IPR036046">
    <property type="entry name" value="Acylphosphatase-like_dom_sf"/>
</dbReference>
<keyword evidence="8" id="KW-1185">Reference proteome</keyword>
<evidence type="ECO:0000313" key="7">
    <source>
        <dbReference type="EMBL" id="MBT1701182.1"/>
    </source>
</evidence>
<dbReference type="Pfam" id="PF00708">
    <property type="entry name" value="Acylphosphatase"/>
    <property type="match status" value="1"/>
</dbReference>
<evidence type="ECO:0000313" key="8">
    <source>
        <dbReference type="Proteomes" id="UP001319200"/>
    </source>
</evidence>
<dbReference type="Gene3D" id="3.30.70.100">
    <property type="match status" value="1"/>
</dbReference>
<dbReference type="PROSITE" id="PS51160">
    <property type="entry name" value="ACYLPHOSPHATASE_3"/>
    <property type="match status" value="1"/>
</dbReference>